<comment type="caution">
    <text evidence="3">The sequence shown here is derived from an EMBL/GenBank/DDBJ whole genome shotgun (WGS) entry which is preliminary data.</text>
</comment>
<reference evidence="3 4" key="1">
    <citation type="submission" date="2019-04" db="EMBL/GenBank/DDBJ databases">
        <title>High contiguity whole genome sequence and gene annotation resource for two Venturia nashicola isolates.</title>
        <authorList>
            <person name="Prokchorchik M."/>
            <person name="Won K."/>
            <person name="Lee Y."/>
            <person name="Choi E.D."/>
            <person name="Segonzac C."/>
            <person name="Sohn K.H."/>
        </authorList>
    </citation>
    <scope>NUCLEOTIDE SEQUENCE [LARGE SCALE GENOMIC DNA]</scope>
    <source>
        <strain evidence="3 4">PRI2</strain>
    </source>
</reference>
<feature type="compositionally biased region" description="Low complexity" evidence="1">
    <location>
        <begin position="208"/>
        <end position="218"/>
    </location>
</feature>
<feature type="region of interest" description="Disordered" evidence="1">
    <location>
        <begin position="198"/>
        <end position="218"/>
    </location>
</feature>
<evidence type="ECO:0000259" key="2">
    <source>
        <dbReference type="Pfam" id="PF24864"/>
    </source>
</evidence>
<dbReference type="Proteomes" id="UP000298493">
    <property type="component" value="Unassembled WGS sequence"/>
</dbReference>
<protein>
    <submittedName>
        <fullName evidence="3">Canalicular multispecific organic anion transporter 1</fullName>
    </submittedName>
</protein>
<dbReference type="PANTHER" id="PTHR38790:SF4">
    <property type="entry name" value="2EXR DOMAIN-CONTAINING PROTEIN"/>
    <property type="match status" value="1"/>
</dbReference>
<evidence type="ECO:0000256" key="1">
    <source>
        <dbReference type="SAM" id="MobiDB-lite"/>
    </source>
</evidence>
<feature type="domain" description="DUF7730" evidence="2">
    <location>
        <begin position="56"/>
        <end position="149"/>
    </location>
</feature>
<feature type="region of interest" description="Disordered" evidence="1">
    <location>
        <begin position="283"/>
        <end position="308"/>
    </location>
</feature>
<accession>A0A4Z1P934</accession>
<gene>
    <name evidence="3" type="ORF">E6O75_ATG02793</name>
</gene>
<feature type="compositionally biased region" description="Basic and acidic residues" evidence="1">
    <location>
        <begin position="283"/>
        <end position="292"/>
    </location>
</feature>
<dbReference type="Pfam" id="PF24864">
    <property type="entry name" value="DUF7730"/>
    <property type="match status" value="1"/>
</dbReference>
<dbReference type="AlphaFoldDB" id="A0A4Z1P934"/>
<name>A0A4Z1P934_9PEZI</name>
<evidence type="ECO:0000313" key="4">
    <source>
        <dbReference type="Proteomes" id="UP000298493"/>
    </source>
</evidence>
<sequence>MLATGTPFKPSRNRRDVGTGYHIDSWSARHYHCSQEPQLFQFNSNFDFWRSRDRLSLSPIRTCRLIYRECRRLPYAGNTFLFRNPSTFQAFSSSVRPEGVRAIQEISLPVAVGSAPFSPARSRAWASTIWDYGLTGQFTNLKELRVTLELYFPRDILFIGNRKPNYRDCKEEVGISGNGNSEQYTNWLDQLARLGPDSRNDVEPRRASSSPSPITPTSLRAQPVKFEVMVCDDPLSMWGPIGQIQYCRDNRIRDVSIWMSEREVKCLTVEQKQKLAKEIEERMVKRSEDTQHGKAYNPLPSDNDWPHE</sequence>
<dbReference type="InterPro" id="IPR056632">
    <property type="entry name" value="DUF7730"/>
</dbReference>
<proteinExistence type="predicted"/>
<evidence type="ECO:0000313" key="3">
    <source>
        <dbReference type="EMBL" id="TID24428.1"/>
    </source>
</evidence>
<dbReference type="EMBL" id="SNSC02000005">
    <property type="protein sequence ID" value="TID24428.1"/>
    <property type="molecule type" value="Genomic_DNA"/>
</dbReference>
<dbReference type="STRING" id="86259.A0A4Z1P934"/>
<dbReference type="PANTHER" id="PTHR38790">
    <property type="entry name" value="2EXR DOMAIN-CONTAINING PROTEIN-RELATED"/>
    <property type="match status" value="1"/>
</dbReference>
<organism evidence="3 4">
    <name type="scientific">Venturia nashicola</name>
    <dbReference type="NCBI Taxonomy" id="86259"/>
    <lineage>
        <taxon>Eukaryota</taxon>
        <taxon>Fungi</taxon>
        <taxon>Dikarya</taxon>
        <taxon>Ascomycota</taxon>
        <taxon>Pezizomycotina</taxon>
        <taxon>Dothideomycetes</taxon>
        <taxon>Pleosporomycetidae</taxon>
        <taxon>Venturiales</taxon>
        <taxon>Venturiaceae</taxon>
        <taxon>Venturia</taxon>
    </lineage>
</organism>
<keyword evidence="4" id="KW-1185">Reference proteome</keyword>